<reference evidence="2 3" key="1">
    <citation type="journal article" date="2015" name="Int. J. Syst. Evol. Microbiol.">
        <title>Nitrosospira lacus sp. nov., a psychrotolerant, ammonia-oxidizing bacterium from sandy lake sediment.</title>
        <authorList>
            <person name="Urakawa H."/>
            <person name="Garcia J.C."/>
            <person name="Nielsen J.L."/>
            <person name="Le V.Q."/>
            <person name="Kozlowski J.A."/>
            <person name="Stein L.Y."/>
            <person name="Lim C.K."/>
            <person name="Pommerening-Roser A."/>
            <person name="Martens-Habbena W."/>
            <person name="Stahl D.A."/>
            <person name="Klotz M.G."/>
        </authorList>
    </citation>
    <scope>NUCLEOTIDE SEQUENCE [LARGE SCALE GENOMIC DNA]</scope>
    <source>
        <strain evidence="2 3">APG3</strain>
    </source>
</reference>
<dbReference type="Pfam" id="PF20081">
    <property type="entry name" value="DUF6475"/>
    <property type="match status" value="1"/>
</dbReference>
<accession>A0A1W6SPK7</accession>
<dbReference type="KEGG" id="nlc:EBAPG3_008070"/>
<gene>
    <name evidence="2" type="ORF">EBAPG3_008070</name>
</gene>
<keyword evidence="3" id="KW-1185">Reference proteome</keyword>
<dbReference type="AlphaFoldDB" id="A0A1W6SPK7"/>
<feature type="domain" description="DUF6475" evidence="1">
    <location>
        <begin position="99"/>
        <end position="188"/>
    </location>
</feature>
<evidence type="ECO:0000259" key="1">
    <source>
        <dbReference type="Pfam" id="PF20081"/>
    </source>
</evidence>
<dbReference type="InterPro" id="IPR045521">
    <property type="entry name" value="DUF6475"/>
</dbReference>
<dbReference type="Proteomes" id="UP000012179">
    <property type="component" value="Chromosome"/>
</dbReference>
<dbReference type="EMBL" id="CP021106">
    <property type="protein sequence ID" value="ARO87727.1"/>
    <property type="molecule type" value="Genomic_DNA"/>
</dbReference>
<evidence type="ECO:0000313" key="2">
    <source>
        <dbReference type="EMBL" id="ARO87727.1"/>
    </source>
</evidence>
<dbReference type="eggNOG" id="ENOG502ZBUW">
    <property type="taxonomic scope" value="Bacteria"/>
</dbReference>
<evidence type="ECO:0000313" key="3">
    <source>
        <dbReference type="Proteomes" id="UP000012179"/>
    </source>
</evidence>
<name>A0A1W6SPK7_9PROT</name>
<organism evidence="2 3">
    <name type="scientific">Nitrosospira lacus</name>
    <dbReference type="NCBI Taxonomy" id="1288494"/>
    <lineage>
        <taxon>Bacteria</taxon>
        <taxon>Pseudomonadati</taxon>
        <taxon>Pseudomonadota</taxon>
        <taxon>Betaproteobacteria</taxon>
        <taxon>Nitrosomonadales</taxon>
        <taxon>Nitrosomonadaceae</taxon>
        <taxon>Nitrosospira</taxon>
    </lineage>
</organism>
<proteinExistence type="predicted"/>
<sequence>MQTNDFQKFHDGIVGVMGFYGRSVSTFALDVWWTALKGHDLAAIVDAFNRHLANPDAGQFPPKPADIIRMLQGSTQDSALRAWAKVDQAVRRIGTYCDVVFDDALIHRVIQDMGGWIALGTKGEDEWPFVAKEFENRYRGFRSRNEYPEYPANLIGMVTAHNNQKGFRTDPPVLIGNEQLAAQVLCGGADKPALGFRQLRDKLEETASVVFLNEETSQKAGKEKACQT</sequence>
<protein>
    <recommendedName>
        <fullName evidence="1">DUF6475 domain-containing protein</fullName>
    </recommendedName>
</protein>
<dbReference type="RefSeq" id="WP_004176961.1">
    <property type="nucleotide sequence ID" value="NZ_CP021106.3"/>
</dbReference>